<accession>A0AAV6PKU1</accession>
<evidence type="ECO:0000313" key="4">
    <source>
        <dbReference type="Proteomes" id="UP000693946"/>
    </source>
</evidence>
<dbReference type="Pfam" id="PF13857">
    <property type="entry name" value="Ank_5"/>
    <property type="match status" value="1"/>
</dbReference>
<dbReference type="Pfam" id="PF13637">
    <property type="entry name" value="Ank_4"/>
    <property type="match status" value="1"/>
</dbReference>
<feature type="region of interest" description="Disordered" evidence="2">
    <location>
        <begin position="45"/>
        <end position="70"/>
    </location>
</feature>
<evidence type="ECO:0000256" key="1">
    <source>
        <dbReference type="PROSITE-ProRule" id="PRU00023"/>
    </source>
</evidence>
<keyword evidence="4" id="KW-1185">Reference proteome</keyword>
<dbReference type="InterPro" id="IPR042334">
    <property type="entry name" value="ANKRD31"/>
</dbReference>
<dbReference type="SMART" id="SM00248">
    <property type="entry name" value="ANK"/>
    <property type="match status" value="3"/>
</dbReference>
<proteinExistence type="predicted"/>
<feature type="repeat" description="ANK" evidence="1">
    <location>
        <begin position="176"/>
        <end position="208"/>
    </location>
</feature>
<evidence type="ECO:0000256" key="2">
    <source>
        <dbReference type="SAM" id="MobiDB-lite"/>
    </source>
</evidence>
<protein>
    <submittedName>
        <fullName evidence="3">Ankyrin repeat domain-containing protein 31 isoform X1</fullName>
    </submittedName>
</protein>
<feature type="repeat" description="ANK" evidence="1">
    <location>
        <begin position="143"/>
        <end position="175"/>
    </location>
</feature>
<gene>
    <name evidence="3" type="ORF">JOB18_049461</name>
</gene>
<name>A0AAV6PKU1_SOLSE</name>
<organism evidence="3 4">
    <name type="scientific">Solea senegalensis</name>
    <name type="common">Senegalese sole</name>
    <dbReference type="NCBI Taxonomy" id="28829"/>
    <lineage>
        <taxon>Eukaryota</taxon>
        <taxon>Metazoa</taxon>
        <taxon>Chordata</taxon>
        <taxon>Craniata</taxon>
        <taxon>Vertebrata</taxon>
        <taxon>Euteleostomi</taxon>
        <taxon>Actinopterygii</taxon>
        <taxon>Neopterygii</taxon>
        <taxon>Teleostei</taxon>
        <taxon>Neoteleostei</taxon>
        <taxon>Acanthomorphata</taxon>
        <taxon>Carangaria</taxon>
        <taxon>Pleuronectiformes</taxon>
        <taxon>Pleuronectoidei</taxon>
        <taxon>Soleidae</taxon>
        <taxon>Solea</taxon>
    </lineage>
</organism>
<dbReference type="InterPro" id="IPR002110">
    <property type="entry name" value="Ankyrin_rpt"/>
</dbReference>
<dbReference type="EMBL" id="JAGKHQ010000383">
    <property type="protein sequence ID" value="KAG7468927.1"/>
    <property type="molecule type" value="Genomic_DNA"/>
</dbReference>
<dbReference type="Proteomes" id="UP000693946">
    <property type="component" value="Unassembled WGS sequence"/>
</dbReference>
<keyword evidence="1" id="KW-0040">ANK repeat</keyword>
<dbReference type="PROSITE" id="PS50088">
    <property type="entry name" value="ANK_REPEAT"/>
    <property type="match status" value="3"/>
</dbReference>
<dbReference type="PANTHER" id="PTHR24176:SF14">
    <property type="entry name" value="ANKYRIN REPEAT DOMAIN-CONTAINING PROTEIN 31"/>
    <property type="match status" value="1"/>
</dbReference>
<sequence>MNSHSLQRVLEMTDICNPELERNGDVSSSDDDSVSLLHEMNDCQNGATAKDTEREESDSQNVNKEQNKSLEIIPPMLLEEQMSGSIQSKSASVLPCLAMNKKFLEKRNERGESRLHKACRRKDVAQVKGLIQAGISVNMEDYAGWTPLHEASAQGDKAVVEELLKAGAHVNVRGFNGFTPLHDAVSSGHYQVVKLLLQYGSNASDRNLHGLTALDMAENNIKDLLSSFPLLSESRESDDKDEPGDVQLRNTRTDTLRLSQAVEVVLKRMERDQRRMLTLTNPQDAGKYHSSLTQIQNKVLISQHLEMDNIAQRYRSVSGLQQRILKSQLVSLASRQRNLMEILQKQLDVVEAYVTTKTQLTSQSSKHQNSTAVKRPSDHSYTRASTKPREAPGSCQDNQSRTRRKTAAPSLTQTNSCRGSTTQPGNTLQHSNFQIKGRRALIQTQCDDNSRHLSTLVQRGVMPPGSVLELLLKGQWHRALVSKDGSIKDTKGKLHVTPQRWLESILGNNIPVSSVYAWDKVLFRDKSLSYYLFNMEAEVNTAQPPAEGGVQHCTAASSQDTLSTGRAGLNCLMRVKIIHLVDDELLPNAVCDYHWEKLLKNDYSELEDW</sequence>
<feature type="compositionally biased region" description="Polar residues" evidence="2">
    <location>
        <begin position="409"/>
        <end position="429"/>
    </location>
</feature>
<dbReference type="AlphaFoldDB" id="A0AAV6PKU1"/>
<dbReference type="PANTHER" id="PTHR24176">
    <property type="entry name" value="ANKYRIN REPEAT DOMAIN-CONTAINING PROTEIN 31-RELATED"/>
    <property type="match status" value="1"/>
</dbReference>
<comment type="caution">
    <text evidence="3">The sequence shown here is derived from an EMBL/GenBank/DDBJ whole genome shotgun (WGS) entry which is preliminary data.</text>
</comment>
<reference evidence="3 4" key="1">
    <citation type="journal article" date="2021" name="Sci. Rep.">
        <title>Chromosome anchoring in Senegalese sole (Solea senegalensis) reveals sex-associated markers and genome rearrangements in flatfish.</title>
        <authorList>
            <person name="Guerrero-Cozar I."/>
            <person name="Gomez-Garrido J."/>
            <person name="Berbel C."/>
            <person name="Martinez-Blanch J.F."/>
            <person name="Alioto T."/>
            <person name="Claros M.G."/>
            <person name="Gagnaire P.A."/>
            <person name="Manchado M."/>
        </authorList>
    </citation>
    <scope>NUCLEOTIDE SEQUENCE [LARGE SCALE GENOMIC DNA]</scope>
    <source>
        <strain evidence="3">Sse05_10M</strain>
    </source>
</reference>
<feature type="region of interest" description="Disordered" evidence="2">
    <location>
        <begin position="358"/>
        <end position="429"/>
    </location>
</feature>
<feature type="repeat" description="ANK" evidence="1">
    <location>
        <begin position="110"/>
        <end position="142"/>
    </location>
</feature>
<dbReference type="PROSITE" id="PS50297">
    <property type="entry name" value="ANK_REP_REGION"/>
    <property type="match status" value="3"/>
</dbReference>
<evidence type="ECO:0000313" key="3">
    <source>
        <dbReference type="EMBL" id="KAG7468927.1"/>
    </source>
</evidence>